<gene>
    <name evidence="1" type="ORF">EZH22_22745</name>
</gene>
<dbReference type="AlphaFoldDB" id="A0A974PLM0"/>
<accession>A0A974PLM0</accession>
<dbReference type="EMBL" id="CP063362">
    <property type="protein sequence ID" value="QRG05819.1"/>
    <property type="molecule type" value="Genomic_DNA"/>
</dbReference>
<dbReference type="RefSeq" id="WP_203192693.1">
    <property type="nucleotide sequence ID" value="NZ_CP063362.1"/>
</dbReference>
<protein>
    <submittedName>
        <fullName evidence="1">DUF2459 domain-containing protein</fullName>
    </submittedName>
</protein>
<proteinExistence type="predicted"/>
<evidence type="ECO:0000313" key="2">
    <source>
        <dbReference type="Proteomes" id="UP000596427"/>
    </source>
</evidence>
<dbReference type="KEGG" id="xdi:EZH22_22745"/>
<dbReference type="Proteomes" id="UP000596427">
    <property type="component" value="Chromosome"/>
</dbReference>
<reference evidence="1 2" key="1">
    <citation type="submission" date="2020-10" db="EMBL/GenBank/DDBJ databases">
        <title>Degradation of 1,4-Dioxane by Xanthobacter sp. YN2, via a Novel Group-2 Soluble Di-Iron Monooxygenase.</title>
        <authorList>
            <person name="Ma F."/>
            <person name="Wang Y."/>
            <person name="Yang J."/>
            <person name="Guo H."/>
            <person name="Su D."/>
            <person name="Yu L."/>
        </authorList>
    </citation>
    <scope>NUCLEOTIDE SEQUENCE [LARGE SCALE GENOMIC DNA]</scope>
    <source>
        <strain evidence="1 2">YN2</strain>
    </source>
</reference>
<dbReference type="InterPro" id="IPR011727">
    <property type="entry name" value="CHP02117"/>
</dbReference>
<keyword evidence="2" id="KW-1185">Reference proteome</keyword>
<sequence length="232" mass="25061">MRRRALLAVFGGALAALVLLFFLTDLPARRDPGAGPADIAVLVVDHGYHAGLVLPRALLADRAAALGLPLLRQVAERFIAYSWLEIGWGDEGFYRHVPTASDLTLPLVAQALFGRDNPSVLHVAGVFDPRVFFGASDLVRLQVSREGFDRVARAIEATLAKRGDRRPEELGPGLYGPSLFFRAVGAYHLTQNCNHWIARLLNDAGFPVSLAAATASAGLMADLRWRSGAKAQ</sequence>
<organism evidence="1 2">
    <name type="scientific">Xanthobacter dioxanivorans</name>
    <dbReference type="NCBI Taxonomy" id="2528964"/>
    <lineage>
        <taxon>Bacteria</taxon>
        <taxon>Pseudomonadati</taxon>
        <taxon>Pseudomonadota</taxon>
        <taxon>Alphaproteobacteria</taxon>
        <taxon>Hyphomicrobiales</taxon>
        <taxon>Xanthobacteraceae</taxon>
        <taxon>Xanthobacter</taxon>
    </lineage>
</organism>
<name>A0A974PLM0_9HYPH</name>
<dbReference type="Pfam" id="PF09601">
    <property type="entry name" value="DUF2459"/>
    <property type="match status" value="1"/>
</dbReference>
<evidence type="ECO:0000313" key="1">
    <source>
        <dbReference type="EMBL" id="QRG05819.1"/>
    </source>
</evidence>